<dbReference type="EMBL" id="CAFBPM010000022">
    <property type="protein sequence ID" value="CAB5030750.1"/>
    <property type="molecule type" value="Genomic_DNA"/>
</dbReference>
<keyword evidence="6" id="KW-0406">Ion transport</keyword>
<dbReference type="Pfam" id="PF01545">
    <property type="entry name" value="Cation_efflux"/>
    <property type="match status" value="1"/>
</dbReference>
<evidence type="ECO:0000256" key="1">
    <source>
        <dbReference type="ARBA" id="ARBA00004141"/>
    </source>
</evidence>
<evidence type="ECO:0000313" key="11">
    <source>
        <dbReference type="EMBL" id="CAB4822069.1"/>
    </source>
</evidence>
<feature type="transmembrane region" description="Helical" evidence="8">
    <location>
        <begin position="149"/>
        <end position="169"/>
    </location>
</feature>
<proteinExistence type="inferred from homology"/>
<keyword evidence="4 8" id="KW-0812">Transmembrane</keyword>
<keyword evidence="3" id="KW-0813">Transport</keyword>
<dbReference type="InterPro" id="IPR036837">
    <property type="entry name" value="Cation_efflux_CTD_sf"/>
</dbReference>
<dbReference type="InterPro" id="IPR050681">
    <property type="entry name" value="CDF/SLC30A"/>
</dbReference>
<evidence type="ECO:0000259" key="10">
    <source>
        <dbReference type="Pfam" id="PF16916"/>
    </source>
</evidence>
<organism evidence="13">
    <name type="scientific">freshwater metagenome</name>
    <dbReference type="NCBI Taxonomy" id="449393"/>
    <lineage>
        <taxon>unclassified sequences</taxon>
        <taxon>metagenomes</taxon>
        <taxon>ecological metagenomes</taxon>
    </lineage>
</organism>
<dbReference type="Gene3D" id="1.20.1510.10">
    <property type="entry name" value="Cation efflux protein transmembrane domain"/>
    <property type="match status" value="1"/>
</dbReference>
<comment type="similarity">
    <text evidence="2">Belongs to the cation diffusion facilitator (CDF) transporter (TC 2.A.4) family. SLC30A subfamily.</text>
</comment>
<feature type="domain" description="Cation efflux protein transmembrane" evidence="9">
    <location>
        <begin position="7"/>
        <end position="200"/>
    </location>
</feature>
<name>A0A6J7RQN7_9ZZZZ</name>
<gene>
    <name evidence="11" type="ORF">UFOPK3164_00487</name>
    <name evidence="12" type="ORF">UFOPK3427_00538</name>
    <name evidence="13" type="ORF">UFOPK4112_01617</name>
</gene>
<feature type="transmembrane region" description="Helical" evidence="8">
    <location>
        <begin position="108"/>
        <end position="128"/>
    </location>
</feature>
<reference evidence="13" key="1">
    <citation type="submission" date="2020-05" db="EMBL/GenBank/DDBJ databases">
        <authorList>
            <person name="Chiriac C."/>
            <person name="Salcher M."/>
            <person name="Ghai R."/>
            <person name="Kavagutti S V."/>
        </authorList>
    </citation>
    <scope>NUCLEOTIDE SEQUENCE</scope>
</reference>
<dbReference type="InterPro" id="IPR027470">
    <property type="entry name" value="Cation_efflux_CTD"/>
</dbReference>
<feature type="transmembrane region" description="Helical" evidence="8">
    <location>
        <begin position="7"/>
        <end position="29"/>
    </location>
</feature>
<feature type="transmembrane region" description="Helical" evidence="8">
    <location>
        <begin position="41"/>
        <end position="60"/>
    </location>
</feature>
<dbReference type="PANTHER" id="PTHR11562">
    <property type="entry name" value="CATION EFFLUX PROTEIN/ ZINC TRANSPORTER"/>
    <property type="match status" value="1"/>
</dbReference>
<evidence type="ECO:0000256" key="3">
    <source>
        <dbReference type="ARBA" id="ARBA00022448"/>
    </source>
</evidence>
<dbReference type="Pfam" id="PF16916">
    <property type="entry name" value="ZT_dimer"/>
    <property type="match status" value="1"/>
</dbReference>
<dbReference type="SUPFAM" id="SSF161111">
    <property type="entry name" value="Cation efflux protein transmembrane domain-like"/>
    <property type="match status" value="1"/>
</dbReference>
<keyword evidence="5 8" id="KW-1133">Transmembrane helix</keyword>
<evidence type="ECO:0000256" key="4">
    <source>
        <dbReference type="ARBA" id="ARBA00022692"/>
    </source>
</evidence>
<accession>A0A6J7RQN7</accession>
<sequence length="291" mass="30909">MTRTSRLVIAFGINVCLSVGLVLAGHVAHSTSLVADAGHNLTDAMAILIALVATIVSLRPPSDRRSYGYGRATILAALVNGVVLTFVTISIVWLGVSRLLHPQLMHGGVVVIAATFSLLANLVVVWLLMEGSDDMGIRSALLHSVSDSLSAFVVIIAGFVALFASGPVALRVDPVATLIVAGFIVVEAIRITKESLHVLLEGVPTDIDVELVRQCLCSLEEIESVHDLHIWSLSSSHRVLSAHLVVKGDPTASATAPLIARTRHLLDEQFSIDHATLEIEIAPCSPETSHL</sequence>
<evidence type="ECO:0000259" key="9">
    <source>
        <dbReference type="Pfam" id="PF01545"/>
    </source>
</evidence>
<evidence type="ECO:0000313" key="13">
    <source>
        <dbReference type="EMBL" id="CAB5030750.1"/>
    </source>
</evidence>
<dbReference type="GO" id="GO:0005385">
    <property type="term" value="F:zinc ion transmembrane transporter activity"/>
    <property type="evidence" value="ECO:0007669"/>
    <property type="project" value="TreeGrafter"/>
</dbReference>
<dbReference type="NCBIfam" id="TIGR01297">
    <property type="entry name" value="CDF"/>
    <property type="match status" value="1"/>
</dbReference>
<dbReference type="InterPro" id="IPR002524">
    <property type="entry name" value="Cation_efflux"/>
</dbReference>
<evidence type="ECO:0000256" key="7">
    <source>
        <dbReference type="ARBA" id="ARBA00023136"/>
    </source>
</evidence>
<dbReference type="SUPFAM" id="SSF160240">
    <property type="entry name" value="Cation efflux protein cytoplasmic domain-like"/>
    <property type="match status" value="1"/>
</dbReference>
<evidence type="ECO:0000256" key="5">
    <source>
        <dbReference type="ARBA" id="ARBA00022989"/>
    </source>
</evidence>
<dbReference type="PANTHER" id="PTHR11562:SF17">
    <property type="entry name" value="RE54080P-RELATED"/>
    <property type="match status" value="1"/>
</dbReference>
<feature type="domain" description="Cation efflux protein cytoplasmic" evidence="10">
    <location>
        <begin position="204"/>
        <end position="280"/>
    </location>
</feature>
<dbReference type="GO" id="GO:0005886">
    <property type="term" value="C:plasma membrane"/>
    <property type="evidence" value="ECO:0007669"/>
    <property type="project" value="TreeGrafter"/>
</dbReference>
<evidence type="ECO:0000256" key="6">
    <source>
        <dbReference type="ARBA" id="ARBA00023065"/>
    </source>
</evidence>
<protein>
    <submittedName>
        <fullName evidence="13">Unannotated protein</fullName>
    </submittedName>
</protein>
<evidence type="ECO:0000256" key="2">
    <source>
        <dbReference type="ARBA" id="ARBA00008873"/>
    </source>
</evidence>
<feature type="transmembrane region" description="Helical" evidence="8">
    <location>
        <begin position="72"/>
        <end position="96"/>
    </location>
</feature>
<dbReference type="AlphaFoldDB" id="A0A6J7RQN7"/>
<evidence type="ECO:0000313" key="12">
    <source>
        <dbReference type="EMBL" id="CAB4866757.1"/>
    </source>
</evidence>
<dbReference type="EMBL" id="CAFABE010000014">
    <property type="protein sequence ID" value="CAB4822069.1"/>
    <property type="molecule type" value="Genomic_DNA"/>
</dbReference>
<comment type="subcellular location">
    <subcellularLocation>
        <location evidence="1">Membrane</location>
        <topology evidence="1">Multi-pass membrane protein</topology>
    </subcellularLocation>
</comment>
<dbReference type="EMBL" id="CAFBLT010000001">
    <property type="protein sequence ID" value="CAB4866757.1"/>
    <property type="molecule type" value="Genomic_DNA"/>
</dbReference>
<keyword evidence="7 8" id="KW-0472">Membrane</keyword>
<dbReference type="InterPro" id="IPR058533">
    <property type="entry name" value="Cation_efflux_TM"/>
</dbReference>
<dbReference type="InterPro" id="IPR027469">
    <property type="entry name" value="Cation_efflux_TMD_sf"/>
</dbReference>
<evidence type="ECO:0000256" key="8">
    <source>
        <dbReference type="SAM" id="Phobius"/>
    </source>
</evidence>